<comment type="caution">
    <text evidence="2">The sequence shown here is derived from an EMBL/GenBank/DDBJ whole genome shotgun (WGS) entry which is preliminary data.</text>
</comment>
<gene>
    <name evidence="2" type="ORF">GCM10007216_00240</name>
</gene>
<dbReference type="InterPro" id="IPR000073">
    <property type="entry name" value="AB_hydrolase_1"/>
</dbReference>
<dbReference type="RefSeq" id="WP_062444092.1">
    <property type="nucleotide sequence ID" value="NZ_BMCJ01000001.1"/>
</dbReference>
<reference evidence="3" key="1">
    <citation type="journal article" date="2019" name="Int. J. Syst. Evol. Microbiol.">
        <title>The Global Catalogue of Microorganisms (GCM) 10K type strain sequencing project: providing services to taxonomists for standard genome sequencing and annotation.</title>
        <authorList>
            <consortium name="The Broad Institute Genomics Platform"/>
            <consortium name="The Broad Institute Genome Sequencing Center for Infectious Disease"/>
            <person name="Wu L."/>
            <person name="Ma J."/>
        </authorList>
    </citation>
    <scope>NUCLEOTIDE SEQUENCE [LARGE SCALE GENOMIC DNA]</scope>
    <source>
        <strain evidence="3">CCM 7282</strain>
    </source>
</reference>
<dbReference type="SUPFAM" id="SSF53474">
    <property type="entry name" value="alpha/beta-Hydrolases"/>
    <property type="match status" value="1"/>
</dbReference>
<sequence length="288" mass="32195">MKPVLLETSKGLVEFRYEGQGPVILLLKGGHCSRDTDLSHQSLIHEGYKLLTVSRPGYDKTDIKTGKTPEDFADTLIEILDHLAIPSVQVIAVSAAGPSGLALAFYYPERVTSLILEAALVTPWEVRFKRKGKLLFGTAGTLVWKGLRGLLKVHPDFVMKMMLKELTTEDPEKLLKQLSNQDRKFVYEMLATSHSGKGFSTDLDHQPIDLSKLTVPVLGMYAKKDGSVHYSNAILLQSLIPHSEVYEVPADSHLIWIGEHANAVWRKRLDFLQEHTKAAAEKQTVENR</sequence>
<dbReference type="InterPro" id="IPR029058">
    <property type="entry name" value="AB_hydrolase_fold"/>
</dbReference>
<evidence type="ECO:0000313" key="2">
    <source>
        <dbReference type="EMBL" id="GGC73549.1"/>
    </source>
</evidence>
<evidence type="ECO:0000259" key="1">
    <source>
        <dbReference type="Pfam" id="PF00561"/>
    </source>
</evidence>
<feature type="domain" description="AB hydrolase-1" evidence="1">
    <location>
        <begin position="41"/>
        <end position="255"/>
    </location>
</feature>
<name>A0ABQ1NE74_9BACI</name>
<dbReference type="PANTHER" id="PTHR43798">
    <property type="entry name" value="MONOACYLGLYCEROL LIPASE"/>
    <property type="match status" value="1"/>
</dbReference>
<dbReference type="Proteomes" id="UP000619534">
    <property type="component" value="Unassembled WGS sequence"/>
</dbReference>
<dbReference type="InterPro" id="IPR050266">
    <property type="entry name" value="AB_hydrolase_sf"/>
</dbReference>
<dbReference type="EMBL" id="BMCJ01000001">
    <property type="protein sequence ID" value="GGC73549.1"/>
    <property type="molecule type" value="Genomic_DNA"/>
</dbReference>
<keyword evidence="3" id="KW-1185">Reference proteome</keyword>
<accession>A0ABQ1NE74</accession>
<proteinExistence type="predicted"/>
<organism evidence="2 3">
    <name type="scientific">Thalassobacillus devorans</name>
    <dbReference type="NCBI Taxonomy" id="279813"/>
    <lineage>
        <taxon>Bacteria</taxon>
        <taxon>Bacillati</taxon>
        <taxon>Bacillota</taxon>
        <taxon>Bacilli</taxon>
        <taxon>Bacillales</taxon>
        <taxon>Bacillaceae</taxon>
        <taxon>Thalassobacillus</taxon>
    </lineage>
</organism>
<dbReference type="Pfam" id="PF00561">
    <property type="entry name" value="Abhydrolase_1"/>
    <property type="match status" value="1"/>
</dbReference>
<dbReference type="Gene3D" id="3.40.50.1820">
    <property type="entry name" value="alpha/beta hydrolase"/>
    <property type="match status" value="1"/>
</dbReference>
<evidence type="ECO:0000313" key="3">
    <source>
        <dbReference type="Proteomes" id="UP000619534"/>
    </source>
</evidence>
<protein>
    <recommendedName>
        <fullName evidence="1">AB hydrolase-1 domain-containing protein</fullName>
    </recommendedName>
</protein>